<evidence type="ECO:0000256" key="2">
    <source>
        <dbReference type="ARBA" id="ARBA00022692"/>
    </source>
</evidence>
<keyword evidence="4 5" id="KW-0472">Membrane</keyword>
<comment type="caution">
    <text evidence="6">The sequence shown here is derived from an EMBL/GenBank/DDBJ whole genome shotgun (WGS) entry which is preliminary data.</text>
</comment>
<feature type="transmembrane region" description="Helical" evidence="5">
    <location>
        <begin position="20"/>
        <end position="43"/>
    </location>
</feature>
<dbReference type="OrthoDB" id="196103at2759"/>
<comment type="subcellular location">
    <subcellularLocation>
        <location evidence="1">Membrane</location>
        <topology evidence="1">Multi-pass membrane protein</topology>
    </subcellularLocation>
</comment>
<evidence type="ECO:0000256" key="1">
    <source>
        <dbReference type="ARBA" id="ARBA00004141"/>
    </source>
</evidence>
<feature type="transmembrane region" description="Helical" evidence="5">
    <location>
        <begin position="269"/>
        <end position="286"/>
    </location>
</feature>
<proteinExistence type="predicted"/>
<feature type="transmembrane region" description="Helical" evidence="5">
    <location>
        <begin position="380"/>
        <end position="403"/>
    </location>
</feature>
<evidence type="ECO:0000313" key="7">
    <source>
        <dbReference type="Proteomes" id="UP000256645"/>
    </source>
</evidence>
<evidence type="ECO:0000313" key="6">
    <source>
        <dbReference type="EMBL" id="RDW65964.1"/>
    </source>
</evidence>
<dbReference type="InterPro" id="IPR051617">
    <property type="entry name" value="UNC-93-like_regulator"/>
</dbReference>
<dbReference type="PANTHER" id="PTHR23294">
    <property type="entry name" value="ET TRANSLATION PRODUCT-RELATED"/>
    <property type="match status" value="1"/>
</dbReference>
<dbReference type="InterPro" id="IPR036259">
    <property type="entry name" value="MFS_trans_sf"/>
</dbReference>
<feature type="transmembrane region" description="Helical" evidence="5">
    <location>
        <begin position="345"/>
        <end position="368"/>
    </location>
</feature>
<gene>
    <name evidence="6" type="ORF">BP6252_09599</name>
</gene>
<feature type="transmembrane region" description="Helical" evidence="5">
    <location>
        <begin position="298"/>
        <end position="317"/>
    </location>
</feature>
<dbReference type="Proteomes" id="UP000256645">
    <property type="component" value="Unassembled WGS sequence"/>
</dbReference>
<name>A0A3D8QWQ3_9HELO</name>
<dbReference type="Gene3D" id="1.20.1250.20">
    <property type="entry name" value="MFS general substrate transporter like domains"/>
    <property type="match status" value="1"/>
</dbReference>
<dbReference type="EMBL" id="PDLM01000011">
    <property type="protein sequence ID" value="RDW65964.1"/>
    <property type="molecule type" value="Genomic_DNA"/>
</dbReference>
<accession>A0A3D8QWQ3</accession>
<sequence length="487" mass="52999">MAIKLPGIPELRLNSPFWQNVIMGCLVALTAGLYVALNLLGAGGGRPNDAQTVQIVNATLCSVWFFSSSFGGSVLNTIGPAITAPLGVCGYMVYVGSLWYFDRYGQEAFPIAAGVIIGIGSGLVFVTMGYIAMSYSEEDDRGSFITMSINIQACGSIIGGIIPLIINRNSTVAAGVPESVYIIFLVLQGTGAVLGFFLLENPAKIKRDDGSSIAIIEARGFVQELKANLEIFTDWKLLLMVPAFLPAECFLVYDGSVNAYHNNLRTRCLLGFIAVVLQVPCGYGLQKILDHKAWHRRTRAFIGLAVVGIPLIGAWIWEIVRTRNYNRSATPEHLTDWSDDGFVPIFFLFMINWIASSLWQYLILYYLGCFTNSPRKAANYAGVFRGFLGAGEAICFGLDSISIPYIKEAAGIFAFYTTGVLVFLYMAAYHIGETKYFSGEEDVVIPQHVLDEHAAIGASLDDNHDPSLNVNGGKKESAFEKVTGSSV</sequence>
<feature type="transmembrane region" description="Helical" evidence="5">
    <location>
        <begin position="409"/>
        <end position="428"/>
    </location>
</feature>
<feature type="transmembrane region" description="Helical" evidence="5">
    <location>
        <begin position="179"/>
        <end position="199"/>
    </location>
</feature>
<dbReference type="AlphaFoldDB" id="A0A3D8QWQ3"/>
<dbReference type="SUPFAM" id="SSF103473">
    <property type="entry name" value="MFS general substrate transporter"/>
    <property type="match status" value="1"/>
</dbReference>
<dbReference type="Pfam" id="PF05978">
    <property type="entry name" value="UNC-93"/>
    <property type="match status" value="1"/>
</dbReference>
<keyword evidence="3 5" id="KW-1133">Transmembrane helix</keyword>
<keyword evidence="7" id="KW-1185">Reference proteome</keyword>
<dbReference type="PROSITE" id="PS51257">
    <property type="entry name" value="PROKAR_LIPOPROTEIN"/>
    <property type="match status" value="1"/>
</dbReference>
<dbReference type="PANTHER" id="PTHR23294:SF59">
    <property type="entry name" value="UNC93-LIKE PROTEIN C922.05C"/>
    <property type="match status" value="1"/>
</dbReference>
<evidence type="ECO:0000256" key="4">
    <source>
        <dbReference type="ARBA" id="ARBA00023136"/>
    </source>
</evidence>
<dbReference type="InterPro" id="IPR010291">
    <property type="entry name" value="Ion_channel_UNC-93"/>
</dbReference>
<evidence type="ECO:0000256" key="5">
    <source>
        <dbReference type="SAM" id="Phobius"/>
    </source>
</evidence>
<keyword evidence="2 5" id="KW-0812">Transmembrane</keyword>
<feature type="transmembrane region" description="Helical" evidence="5">
    <location>
        <begin position="81"/>
        <end position="101"/>
    </location>
</feature>
<feature type="transmembrane region" description="Helical" evidence="5">
    <location>
        <begin position="55"/>
        <end position="75"/>
    </location>
</feature>
<dbReference type="GO" id="GO:0016020">
    <property type="term" value="C:membrane"/>
    <property type="evidence" value="ECO:0007669"/>
    <property type="project" value="UniProtKB-SubCell"/>
</dbReference>
<reference evidence="6 7" key="1">
    <citation type="journal article" date="2018" name="IMA Fungus">
        <title>IMA Genome-F 9: Draft genome sequence of Annulohypoxylon stygium, Aspergillus mulundensis, Berkeleyomyces basicola (syn. Thielaviopsis basicola), Ceratocystis smalleyi, two Cercospora beticola strains, Coleophoma cylindrospora, Fusarium fracticaudum, Phialophora cf. hyalina, and Morchella septimelata.</title>
        <authorList>
            <person name="Wingfield B.D."/>
            <person name="Bills G.F."/>
            <person name="Dong Y."/>
            <person name="Huang W."/>
            <person name="Nel W.J."/>
            <person name="Swalarsk-Parry B.S."/>
            <person name="Vaghefi N."/>
            <person name="Wilken P.M."/>
            <person name="An Z."/>
            <person name="de Beer Z.W."/>
            <person name="De Vos L."/>
            <person name="Chen L."/>
            <person name="Duong T.A."/>
            <person name="Gao Y."/>
            <person name="Hammerbacher A."/>
            <person name="Kikkert J.R."/>
            <person name="Li Y."/>
            <person name="Li H."/>
            <person name="Li K."/>
            <person name="Li Q."/>
            <person name="Liu X."/>
            <person name="Ma X."/>
            <person name="Naidoo K."/>
            <person name="Pethybridge S.J."/>
            <person name="Sun J."/>
            <person name="Steenkamp E.T."/>
            <person name="van der Nest M.A."/>
            <person name="van Wyk S."/>
            <person name="Wingfield M.J."/>
            <person name="Xiong C."/>
            <person name="Yue Q."/>
            <person name="Zhang X."/>
        </authorList>
    </citation>
    <scope>NUCLEOTIDE SEQUENCE [LARGE SCALE GENOMIC DNA]</scope>
    <source>
        <strain evidence="6 7">BP6252</strain>
    </source>
</reference>
<organism evidence="6 7">
    <name type="scientific">Coleophoma cylindrospora</name>
    <dbReference type="NCBI Taxonomy" id="1849047"/>
    <lineage>
        <taxon>Eukaryota</taxon>
        <taxon>Fungi</taxon>
        <taxon>Dikarya</taxon>
        <taxon>Ascomycota</taxon>
        <taxon>Pezizomycotina</taxon>
        <taxon>Leotiomycetes</taxon>
        <taxon>Helotiales</taxon>
        <taxon>Dermateaceae</taxon>
        <taxon>Coleophoma</taxon>
    </lineage>
</organism>
<evidence type="ECO:0000256" key="3">
    <source>
        <dbReference type="ARBA" id="ARBA00022989"/>
    </source>
</evidence>
<protein>
    <submittedName>
        <fullName evidence="6">Uncharacterized protein</fullName>
    </submittedName>
</protein>
<feature type="transmembrane region" description="Helical" evidence="5">
    <location>
        <begin position="144"/>
        <end position="167"/>
    </location>
</feature>
<feature type="transmembrane region" description="Helical" evidence="5">
    <location>
        <begin position="108"/>
        <end position="132"/>
    </location>
</feature>